<feature type="region of interest" description="Disordered" evidence="1">
    <location>
        <begin position="257"/>
        <end position="338"/>
    </location>
</feature>
<dbReference type="Proteomes" id="UP001190700">
    <property type="component" value="Unassembled WGS sequence"/>
</dbReference>
<comment type="caution">
    <text evidence="2">The sequence shown here is derived from an EMBL/GenBank/DDBJ whole genome shotgun (WGS) entry which is preliminary data.</text>
</comment>
<gene>
    <name evidence="2" type="ORF">CYMTET_26734</name>
</gene>
<accession>A0AAE0FSP4</accession>
<name>A0AAE0FSP4_9CHLO</name>
<reference evidence="2 3" key="1">
    <citation type="journal article" date="2015" name="Genome Biol. Evol.">
        <title>Comparative Genomics of a Bacterivorous Green Alga Reveals Evolutionary Causalities and Consequences of Phago-Mixotrophic Mode of Nutrition.</title>
        <authorList>
            <person name="Burns J.A."/>
            <person name="Paasch A."/>
            <person name="Narechania A."/>
            <person name="Kim E."/>
        </authorList>
    </citation>
    <scope>NUCLEOTIDE SEQUENCE [LARGE SCALE GENOMIC DNA]</scope>
    <source>
        <strain evidence="2 3">PLY_AMNH</strain>
    </source>
</reference>
<organism evidence="2 3">
    <name type="scientific">Cymbomonas tetramitiformis</name>
    <dbReference type="NCBI Taxonomy" id="36881"/>
    <lineage>
        <taxon>Eukaryota</taxon>
        <taxon>Viridiplantae</taxon>
        <taxon>Chlorophyta</taxon>
        <taxon>Pyramimonadophyceae</taxon>
        <taxon>Pyramimonadales</taxon>
        <taxon>Pyramimonadaceae</taxon>
        <taxon>Cymbomonas</taxon>
    </lineage>
</organism>
<dbReference type="EMBL" id="LGRX02014488">
    <property type="protein sequence ID" value="KAK3264531.1"/>
    <property type="molecule type" value="Genomic_DNA"/>
</dbReference>
<dbReference type="PANTHER" id="PTHR34131">
    <property type="entry name" value="(RAP ANNOTATION RELEASE2) GALACTOSE-BINDING LIKE DOMAIN CONTAINING PROTEIN"/>
    <property type="match status" value="1"/>
</dbReference>
<keyword evidence="3" id="KW-1185">Reference proteome</keyword>
<protein>
    <submittedName>
        <fullName evidence="2">Uncharacterized protein</fullName>
    </submittedName>
</protein>
<dbReference type="InterPro" id="IPR018971">
    <property type="entry name" value="DUF1997"/>
</dbReference>
<dbReference type="PANTHER" id="PTHR34131:SF3">
    <property type="entry name" value="(RAP ANNOTATION RELEASE2) GALACTOSE-BINDING LIKE DOMAIN CONTAINING PROTEIN"/>
    <property type="match status" value="1"/>
</dbReference>
<proteinExistence type="predicted"/>
<evidence type="ECO:0000313" key="2">
    <source>
        <dbReference type="EMBL" id="KAK3264531.1"/>
    </source>
</evidence>
<sequence>MAILKSHKVSIGSRELGKLVLESRHGRSRRVRRNNFSIFSSSEQARSVVSFRATRRGSITIPYESSAASVDEFLRTPASHCALLDSSNFYPVEASKVYKCRGQPLSILAFTFTPVNTVEIVADGQERHVQINVLDTELEGVDANVHDLMSISSSTVFHWENNDVKGFETVQLTSNAVLNVDINLPSWVPIAPSLLEAAGNQAVQLLLDDAIPAQLDRLLEAYTWWSGSKGASSPSRVWRAKMTVPLGGYSRWVGPVSGGKLASDRESSQPATSTWIPPPPAEPQEQRAPPTGEAESKESNGDTAPRADKKRLDTEVGSPVEEAVKEVPSDDAQSTQPKDVDYTSELLELLQDSKVEVGVPEKEIQGVDAEEAEKIKQFQEASKVLTTFSAKRTLVLPLREPMASDNRPKVSVEEYLKNPERLVRIVYNDRQFEKLDSDRWRIKLLAIRILSWSVVPVYELVMRFEDNKLLAQSGTVSLDPDGACPAKTAPRPLIAWLGSSRGHAAPNSACGSRSPSQPSRPGARAADRARLCFVSSECVSSMPASVLMSHRLSGVLVFCGWSAIEGI</sequence>
<evidence type="ECO:0000256" key="1">
    <source>
        <dbReference type="SAM" id="MobiDB-lite"/>
    </source>
</evidence>
<feature type="compositionally biased region" description="Basic and acidic residues" evidence="1">
    <location>
        <begin position="294"/>
        <end position="314"/>
    </location>
</feature>
<dbReference type="AlphaFoldDB" id="A0AAE0FSP4"/>
<evidence type="ECO:0000313" key="3">
    <source>
        <dbReference type="Proteomes" id="UP001190700"/>
    </source>
</evidence>
<dbReference type="Pfam" id="PF09366">
    <property type="entry name" value="DUF1997"/>
    <property type="match status" value="2"/>
</dbReference>